<dbReference type="SUPFAM" id="SSF52833">
    <property type="entry name" value="Thioredoxin-like"/>
    <property type="match status" value="1"/>
</dbReference>
<evidence type="ECO:0000256" key="2">
    <source>
        <dbReference type="ARBA" id="ARBA00022553"/>
    </source>
</evidence>
<dbReference type="Gene3D" id="3.40.30.10">
    <property type="entry name" value="Glutaredoxin"/>
    <property type="match status" value="1"/>
</dbReference>
<accession>A0A2K5M1Z3</accession>
<reference evidence="4" key="1">
    <citation type="submission" date="2025-08" db="UniProtKB">
        <authorList>
            <consortium name="Ensembl"/>
        </authorList>
    </citation>
    <scope>IDENTIFICATION</scope>
</reference>
<keyword evidence="5" id="KW-1185">Reference proteome</keyword>
<dbReference type="STRING" id="9531.ENSCATP00000019220"/>
<evidence type="ECO:0008006" key="6">
    <source>
        <dbReference type="Google" id="ProtNLM"/>
    </source>
</evidence>
<dbReference type="GO" id="GO:0043184">
    <property type="term" value="F:vascular endothelial growth factor receptor 2 binding"/>
    <property type="evidence" value="ECO:0007669"/>
    <property type="project" value="TreeGrafter"/>
</dbReference>
<dbReference type="Ensembl" id="ENSCATT00000043401.1">
    <property type="protein sequence ID" value="ENSCATP00000019220.1"/>
    <property type="gene ID" value="ENSCATG00000033401.1"/>
</dbReference>
<dbReference type="GO" id="GO:0010628">
    <property type="term" value="P:positive regulation of gene expression"/>
    <property type="evidence" value="ECO:0007669"/>
    <property type="project" value="TreeGrafter"/>
</dbReference>
<organism evidence="4 5">
    <name type="scientific">Cercocebus atys</name>
    <name type="common">Sooty mangabey</name>
    <name type="synonym">Cercocebus torquatus atys</name>
    <dbReference type="NCBI Taxonomy" id="9531"/>
    <lineage>
        <taxon>Eukaryota</taxon>
        <taxon>Metazoa</taxon>
        <taxon>Chordata</taxon>
        <taxon>Craniata</taxon>
        <taxon>Vertebrata</taxon>
        <taxon>Euteleostomi</taxon>
        <taxon>Mammalia</taxon>
        <taxon>Eutheria</taxon>
        <taxon>Euarchontoglires</taxon>
        <taxon>Primates</taxon>
        <taxon>Haplorrhini</taxon>
        <taxon>Catarrhini</taxon>
        <taxon>Cercopithecidae</taxon>
        <taxon>Cercopithecinae</taxon>
        <taxon>Cercocebus</taxon>
    </lineage>
</organism>
<comment type="similarity">
    <text evidence="1">Belongs to the phosducin family.</text>
</comment>
<protein>
    <recommendedName>
        <fullName evidence="6">Phosducin thioredoxin-like domain-containing protein</fullName>
    </recommendedName>
</protein>
<dbReference type="InterPro" id="IPR051498">
    <property type="entry name" value="Phosducin-like_chap/apop_reg"/>
</dbReference>
<evidence type="ECO:0000256" key="1">
    <source>
        <dbReference type="ARBA" id="ARBA00009686"/>
    </source>
</evidence>
<dbReference type="PANTHER" id="PTHR45809:SF4">
    <property type="entry name" value="PHOSDUCIN-LIKE PROTEIN 3"/>
    <property type="match status" value="1"/>
</dbReference>
<dbReference type="InterPro" id="IPR036249">
    <property type="entry name" value="Thioredoxin-like_sf"/>
</dbReference>
<dbReference type="GO" id="GO:0044183">
    <property type="term" value="F:protein folding chaperone"/>
    <property type="evidence" value="ECO:0007669"/>
    <property type="project" value="TreeGrafter"/>
</dbReference>
<name>A0A2K5M1Z3_CERAT</name>
<sequence>MTQDPNADAEWNDILPKKGMLPPKESLKQLEKEVEEEQRQRLAEWKASKLKNKFGEVLEISGKDYIQEVTKAGEGLWAIFALINQHLNGVARKFPDVKFIKAISTTCISNYPDRNLPTGFVFLEGGIKARFIGPLVSDGMNLMRDELEWKLSKSGAMKLDLEENPKKPIEDMLLSSVRRSVPMRRDSDSEGD</sequence>
<evidence type="ECO:0000256" key="3">
    <source>
        <dbReference type="SAM" id="MobiDB-lite"/>
    </source>
</evidence>
<dbReference type="AlphaFoldDB" id="A0A2K5M1Z3"/>
<evidence type="ECO:0000313" key="4">
    <source>
        <dbReference type="Ensembl" id="ENSCATP00000019220.1"/>
    </source>
</evidence>
<dbReference type="PANTHER" id="PTHR45809">
    <property type="entry name" value="VIRAL IAP-ASSOCIATED FACTOR HOMOLOG"/>
    <property type="match status" value="1"/>
</dbReference>
<proteinExistence type="inferred from homology"/>
<reference evidence="4" key="2">
    <citation type="submission" date="2025-09" db="UniProtKB">
        <authorList>
            <consortium name="Ensembl"/>
        </authorList>
    </citation>
    <scope>IDENTIFICATION</scope>
</reference>
<dbReference type="GO" id="GO:0005737">
    <property type="term" value="C:cytoplasm"/>
    <property type="evidence" value="ECO:0007669"/>
    <property type="project" value="TreeGrafter"/>
</dbReference>
<keyword evidence="2" id="KW-0597">Phosphoprotein</keyword>
<dbReference type="GeneTree" id="ENSGT00940000154295"/>
<dbReference type="GO" id="GO:0001525">
    <property type="term" value="P:angiogenesis"/>
    <property type="evidence" value="ECO:0007669"/>
    <property type="project" value="TreeGrafter"/>
</dbReference>
<dbReference type="OMA" id="PIEHMLL"/>
<feature type="region of interest" description="Disordered" evidence="3">
    <location>
        <begin position="1"/>
        <end position="22"/>
    </location>
</feature>
<dbReference type="Proteomes" id="UP000233060">
    <property type="component" value="Unassembled WGS sequence"/>
</dbReference>
<evidence type="ECO:0000313" key="5">
    <source>
        <dbReference type="Proteomes" id="UP000233060"/>
    </source>
</evidence>